<dbReference type="PANTHER" id="PTHR31234">
    <property type="entry name" value="LATE EMBRYOGENESIS ABUNDANT (LEA) HYDROXYPROLINE-RICH GLYCOPROTEIN FAMILY"/>
    <property type="match status" value="1"/>
</dbReference>
<sequence length="247" mass="26691">MADRVYPEKNVKFASPPNGAYYNLKAERAAGPPVDAGYEERGDQRRGRTGNPCCRLLACLCSLLVAIIIALGIAALVFYLVVHPKAPKYNVQDVRLASFSVSPASSTDLSAGFLLNAVTTYEVEARNPNGKIGIYYDTINIDVLSEGVSIGAGSIPPFYQGHRNTTLIVRELRASNVPLKSAVGNALQSAQQSGRIPLYVEVDVRARVKVGSWTSPHFWVRVRCDVAVNPNVGSGSQVVSKKCKVKQ</sequence>
<dbReference type="Proteomes" id="UP001633002">
    <property type="component" value="Unassembled WGS sequence"/>
</dbReference>
<name>A0ABD3GN21_9MARC</name>
<comment type="caution">
    <text evidence="7">The sequence shown here is derived from an EMBL/GenBank/DDBJ whole genome shotgun (WGS) entry which is preliminary data.</text>
</comment>
<evidence type="ECO:0000256" key="5">
    <source>
        <dbReference type="SAM" id="Phobius"/>
    </source>
</evidence>
<evidence type="ECO:0000259" key="6">
    <source>
        <dbReference type="Pfam" id="PF03168"/>
    </source>
</evidence>
<keyword evidence="4 5" id="KW-0472">Membrane</keyword>
<organism evidence="7 8">
    <name type="scientific">Riccia sorocarpa</name>
    <dbReference type="NCBI Taxonomy" id="122646"/>
    <lineage>
        <taxon>Eukaryota</taxon>
        <taxon>Viridiplantae</taxon>
        <taxon>Streptophyta</taxon>
        <taxon>Embryophyta</taxon>
        <taxon>Marchantiophyta</taxon>
        <taxon>Marchantiopsida</taxon>
        <taxon>Marchantiidae</taxon>
        <taxon>Marchantiales</taxon>
        <taxon>Ricciaceae</taxon>
        <taxon>Riccia</taxon>
    </lineage>
</organism>
<dbReference type="AlphaFoldDB" id="A0ABD3GN21"/>
<keyword evidence="2 5" id="KW-0812">Transmembrane</keyword>
<dbReference type="GO" id="GO:0016020">
    <property type="term" value="C:membrane"/>
    <property type="evidence" value="ECO:0007669"/>
    <property type="project" value="UniProtKB-SubCell"/>
</dbReference>
<reference evidence="7 8" key="1">
    <citation type="submission" date="2024-09" db="EMBL/GenBank/DDBJ databases">
        <title>Chromosome-scale assembly of Riccia sorocarpa.</title>
        <authorList>
            <person name="Paukszto L."/>
        </authorList>
    </citation>
    <scope>NUCLEOTIDE SEQUENCE [LARGE SCALE GENOMIC DNA]</scope>
    <source>
        <strain evidence="7">LP-2024</strain>
        <tissue evidence="7">Aerial parts of the thallus</tissue>
    </source>
</reference>
<evidence type="ECO:0000256" key="2">
    <source>
        <dbReference type="ARBA" id="ARBA00022692"/>
    </source>
</evidence>
<evidence type="ECO:0000313" key="8">
    <source>
        <dbReference type="Proteomes" id="UP001633002"/>
    </source>
</evidence>
<dbReference type="InterPro" id="IPR044839">
    <property type="entry name" value="NDR1-like"/>
</dbReference>
<evidence type="ECO:0000313" key="7">
    <source>
        <dbReference type="EMBL" id="KAL3679872.1"/>
    </source>
</evidence>
<gene>
    <name evidence="7" type="ORF">R1sor_022828</name>
</gene>
<accession>A0ABD3GN21</accession>
<dbReference type="PANTHER" id="PTHR31234:SF2">
    <property type="entry name" value="OS05G0199100 PROTEIN"/>
    <property type="match status" value="1"/>
</dbReference>
<protein>
    <recommendedName>
        <fullName evidence="6">Late embryogenesis abundant protein LEA-2 subgroup domain-containing protein</fullName>
    </recommendedName>
</protein>
<proteinExistence type="predicted"/>
<feature type="transmembrane region" description="Helical" evidence="5">
    <location>
        <begin position="56"/>
        <end position="82"/>
    </location>
</feature>
<dbReference type="InterPro" id="IPR004864">
    <property type="entry name" value="LEA_2"/>
</dbReference>
<evidence type="ECO:0000256" key="1">
    <source>
        <dbReference type="ARBA" id="ARBA00004167"/>
    </source>
</evidence>
<comment type="subcellular location">
    <subcellularLocation>
        <location evidence="1">Membrane</location>
        <topology evidence="1">Single-pass membrane protein</topology>
    </subcellularLocation>
</comment>
<evidence type="ECO:0000256" key="4">
    <source>
        <dbReference type="ARBA" id="ARBA00023136"/>
    </source>
</evidence>
<keyword evidence="3 5" id="KW-1133">Transmembrane helix</keyword>
<keyword evidence="8" id="KW-1185">Reference proteome</keyword>
<dbReference type="SUPFAM" id="SSF117070">
    <property type="entry name" value="LEA14-like"/>
    <property type="match status" value="1"/>
</dbReference>
<dbReference type="Pfam" id="PF03168">
    <property type="entry name" value="LEA_2"/>
    <property type="match status" value="1"/>
</dbReference>
<dbReference type="EMBL" id="JBJQOH010000007">
    <property type="protein sequence ID" value="KAL3679872.1"/>
    <property type="molecule type" value="Genomic_DNA"/>
</dbReference>
<evidence type="ECO:0000256" key="3">
    <source>
        <dbReference type="ARBA" id="ARBA00022989"/>
    </source>
</evidence>
<feature type="domain" description="Late embryogenesis abundant protein LEA-2 subgroup" evidence="6">
    <location>
        <begin position="123"/>
        <end position="224"/>
    </location>
</feature>